<protein>
    <submittedName>
        <fullName evidence="1">Uncharacterized protein</fullName>
    </submittedName>
</protein>
<keyword evidence="2" id="KW-1185">Reference proteome</keyword>
<dbReference type="InParanoid" id="F6HVZ8"/>
<dbReference type="HOGENOM" id="CLU_3091203_0_0_1"/>
<dbReference type="AlphaFoldDB" id="F6HVZ8"/>
<accession>F6HVZ8</accession>
<evidence type="ECO:0000313" key="1">
    <source>
        <dbReference type="EMBL" id="CCB58861.1"/>
    </source>
</evidence>
<organism evidence="1 2">
    <name type="scientific">Vitis vinifera</name>
    <name type="common">Grape</name>
    <dbReference type="NCBI Taxonomy" id="29760"/>
    <lineage>
        <taxon>Eukaryota</taxon>
        <taxon>Viridiplantae</taxon>
        <taxon>Streptophyta</taxon>
        <taxon>Embryophyta</taxon>
        <taxon>Tracheophyta</taxon>
        <taxon>Spermatophyta</taxon>
        <taxon>Magnoliopsida</taxon>
        <taxon>eudicotyledons</taxon>
        <taxon>Gunneridae</taxon>
        <taxon>Pentapetalae</taxon>
        <taxon>rosids</taxon>
        <taxon>Vitales</taxon>
        <taxon>Vitaceae</taxon>
        <taxon>Viteae</taxon>
        <taxon>Vitis</taxon>
    </lineage>
</organism>
<evidence type="ECO:0000313" key="2">
    <source>
        <dbReference type="Proteomes" id="UP000009183"/>
    </source>
</evidence>
<proteinExistence type="predicted"/>
<reference evidence="2" key="1">
    <citation type="journal article" date="2007" name="Nature">
        <title>The grapevine genome sequence suggests ancestral hexaploidization in major angiosperm phyla.</title>
        <authorList>
            <consortium name="The French-Italian Public Consortium for Grapevine Genome Characterization."/>
            <person name="Jaillon O."/>
            <person name="Aury J.-M."/>
            <person name="Noel B."/>
            <person name="Policriti A."/>
            <person name="Clepet C."/>
            <person name="Casagrande A."/>
            <person name="Choisne N."/>
            <person name="Aubourg S."/>
            <person name="Vitulo N."/>
            <person name="Jubin C."/>
            <person name="Vezzi A."/>
            <person name="Legeai F."/>
            <person name="Hugueney P."/>
            <person name="Dasilva C."/>
            <person name="Horner D."/>
            <person name="Mica E."/>
            <person name="Jublot D."/>
            <person name="Poulain J."/>
            <person name="Bruyere C."/>
            <person name="Billault A."/>
            <person name="Segurens B."/>
            <person name="Gouyvenoux M."/>
            <person name="Ugarte E."/>
            <person name="Cattonaro F."/>
            <person name="Anthouard V."/>
            <person name="Vico V."/>
            <person name="Del Fabbro C."/>
            <person name="Alaux M."/>
            <person name="Di Gaspero G."/>
            <person name="Dumas V."/>
            <person name="Felice N."/>
            <person name="Paillard S."/>
            <person name="Juman I."/>
            <person name="Moroldo M."/>
            <person name="Scalabrin S."/>
            <person name="Canaguier A."/>
            <person name="Le Clainche I."/>
            <person name="Malacrida G."/>
            <person name="Durand E."/>
            <person name="Pesole G."/>
            <person name="Laucou V."/>
            <person name="Chatelet P."/>
            <person name="Merdinoglu D."/>
            <person name="Delledonne M."/>
            <person name="Pezzotti M."/>
            <person name="Lecharny A."/>
            <person name="Scarpelli C."/>
            <person name="Artiguenave F."/>
            <person name="Pe M.E."/>
            <person name="Valle G."/>
            <person name="Morgante M."/>
            <person name="Caboche M."/>
            <person name="Adam-Blondon A.-F."/>
            <person name="Weissenbach J."/>
            <person name="Quetier F."/>
            <person name="Wincker P."/>
        </authorList>
    </citation>
    <scope>NUCLEOTIDE SEQUENCE [LARGE SCALE GENOMIC DNA]</scope>
    <source>
        <strain evidence="2">cv. Pinot noir / PN40024</strain>
    </source>
</reference>
<dbReference type="PaxDb" id="29760-VIT_10s0071g00650.t01"/>
<name>F6HVZ8_VITVI</name>
<dbReference type="Proteomes" id="UP000009183">
    <property type="component" value="Chromosome 10"/>
</dbReference>
<dbReference type="EMBL" id="FN596260">
    <property type="protein sequence ID" value="CCB58861.1"/>
    <property type="molecule type" value="Genomic_DNA"/>
</dbReference>
<gene>
    <name evidence="1" type="ordered locus">VIT_10s0071g00650</name>
</gene>
<sequence length="52" mass="5962">MTCSQPVHGSKQPIRGCSAPSPNWMANWSNIINDLDLRMRIHEFSIFSNKMN</sequence>
<dbReference type="STRING" id="29760.F6HVZ8"/>